<protein>
    <submittedName>
        <fullName evidence="1">Uncharacterized protein</fullName>
    </submittedName>
</protein>
<name>A0A8S5URE2_9CAUD</name>
<sequence length="167" mass="19016">MIYGNRVGGITPEKTYIITNKDETVKVSAVVIELNDDDAPFVFTAKSEDVAVGKRFVGDGGVCDGKNDYPKCRDLSGIHEVHPNVDVALLLDKYDMWDYSYLQGYISTKDNPYKVLMLIADNNVYQDGIWISRVEKDEANKTIRFNVTNNSDDVYLLHYFICKEEKQ</sequence>
<proteinExistence type="predicted"/>
<organism evidence="1">
    <name type="scientific">Siphoviridae sp. ctg6c78</name>
    <dbReference type="NCBI Taxonomy" id="2825603"/>
    <lineage>
        <taxon>Viruses</taxon>
        <taxon>Duplodnaviria</taxon>
        <taxon>Heunggongvirae</taxon>
        <taxon>Uroviricota</taxon>
        <taxon>Caudoviricetes</taxon>
    </lineage>
</organism>
<evidence type="ECO:0000313" key="1">
    <source>
        <dbReference type="EMBL" id="DAF97064.1"/>
    </source>
</evidence>
<dbReference type="EMBL" id="BK016125">
    <property type="protein sequence ID" value="DAF97064.1"/>
    <property type="molecule type" value="Genomic_DNA"/>
</dbReference>
<reference evidence="1" key="1">
    <citation type="journal article" date="2021" name="Proc. Natl. Acad. Sci. U.S.A.">
        <title>A Catalog of Tens of Thousands of Viruses from Human Metagenomes Reveals Hidden Associations with Chronic Diseases.</title>
        <authorList>
            <person name="Tisza M.J."/>
            <person name="Buck C.B."/>
        </authorList>
    </citation>
    <scope>NUCLEOTIDE SEQUENCE</scope>
    <source>
        <strain evidence="1">Ctg6c78</strain>
    </source>
</reference>
<accession>A0A8S5URE2</accession>